<dbReference type="Pfam" id="PF00856">
    <property type="entry name" value="SET"/>
    <property type="match status" value="1"/>
</dbReference>
<organism evidence="2 3">
    <name type="scientific">Aspergillus clavatus (strain ATCC 1007 / CBS 513.65 / DSM 816 / NCTC 3887 / NRRL 1 / QM 1276 / 107)</name>
    <dbReference type="NCBI Taxonomy" id="344612"/>
    <lineage>
        <taxon>Eukaryota</taxon>
        <taxon>Fungi</taxon>
        <taxon>Dikarya</taxon>
        <taxon>Ascomycota</taxon>
        <taxon>Pezizomycotina</taxon>
        <taxon>Eurotiomycetes</taxon>
        <taxon>Eurotiomycetidae</taxon>
        <taxon>Eurotiales</taxon>
        <taxon>Aspergillaceae</taxon>
        <taxon>Aspergillus</taxon>
        <taxon>Aspergillus subgen. Fumigati</taxon>
    </lineage>
</organism>
<dbReference type="GeneID" id="4706541"/>
<dbReference type="HOGENOM" id="CLU_038074_0_0_1"/>
<dbReference type="STRING" id="344612.A1CAL1"/>
<dbReference type="AlphaFoldDB" id="A1CAL1"/>
<dbReference type="KEGG" id="act:ACLA_012070"/>
<dbReference type="VEuPathDB" id="FungiDB:ACLA_012070"/>
<dbReference type="GO" id="GO:0003690">
    <property type="term" value="F:double-stranded DNA binding"/>
    <property type="evidence" value="ECO:0007669"/>
    <property type="project" value="TreeGrafter"/>
</dbReference>
<keyword evidence="3" id="KW-1185">Reference proteome</keyword>
<dbReference type="InterPro" id="IPR051357">
    <property type="entry name" value="H3K9_HMTase_SUVAR3-9"/>
</dbReference>
<dbReference type="Gene3D" id="2.170.270.10">
    <property type="entry name" value="SET domain"/>
    <property type="match status" value="1"/>
</dbReference>
<dbReference type="PROSITE" id="PS50280">
    <property type="entry name" value="SET"/>
    <property type="match status" value="1"/>
</dbReference>
<protein>
    <submittedName>
        <fullName evidence="2">SET domain protein</fullName>
    </submittedName>
</protein>
<dbReference type="OMA" id="HQEATWL"/>
<dbReference type="EMBL" id="DS027049">
    <property type="protein sequence ID" value="EAW12779.1"/>
    <property type="molecule type" value="Genomic_DNA"/>
</dbReference>
<dbReference type="PANTHER" id="PTHR45660">
    <property type="entry name" value="HISTONE-LYSINE N-METHYLTRANSFERASE SETMAR"/>
    <property type="match status" value="1"/>
</dbReference>
<name>A1CAL1_ASPCL</name>
<dbReference type="GO" id="GO:0042054">
    <property type="term" value="F:histone methyltransferase activity"/>
    <property type="evidence" value="ECO:0007669"/>
    <property type="project" value="TreeGrafter"/>
</dbReference>
<dbReference type="SMART" id="SM00317">
    <property type="entry name" value="SET"/>
    <property type="match status" value="1"/>
</dbReference>
<dbReference type="InterPro" id="IPR001214">
    <property type="entry name" value="SET_dom"/>
</dbReference>
<reference evidence="2 3" key="1">
    <citation type="journal article" date="2008" name="PLoS Genet.">
        <title>Genomic islands in the pathogenic filamentous fungus Aspergillus fumigatus.</title>
        <authorList>
            <person name="Fedorova N.D."/>
            <person name="Khaldi N."/>
            <person name="Joardar V.S."/>
            <person name="Maiti R."/>
            <person name="Amedeo P."/>
            <person name="Anderson M.J."/>
            <person name="Crabtree J."/>
            <person name="Silva J.C."/>
            <person name="Badger J.H."/>
            <person name="Albarraq A."/>
            <person name="Angiuoli S."/>
            <person name="Bussey H."/>
            <person name="Bowyer P."/>
            <person name="Cotty P.J."/>
            <person name="Dyer P.S."/>
            <person name="Egan A."/>
            <person name="Galens K."/>
            <person name="Fraser-Liggett C.M."/>
            <person name="Haas B.J."/>
            <person name="Inman J.M."/>
            <person name="Kent R."/>
            <person name="Lemieux S."/>
            <person name="Malavazi I."/>
            <person name="Orvis J."/>
            <person name="Roemer T."/>
            <person name="Ronning C.M."/>
            <person name="Sundaram J.P."/>
            <person name="Sutton G."/>
            <person name="Turner G."/>
            <person name="Venter J.C."/>
            <person name="White O.R."/>
            <person name="Whitty B.R."/>
            <person name="Youngman P."/>
            <person name="Wolfe K.H."/>
            <person name="Goldman G.H."/>
            <person name="Wortman J.R."/>
            <person name="Jiang B."/>
            <person name="Denning D.W."/>
            <person name="Nierman W.C."/>
        </authorList>
    </citation>
    <scope>NUCLEOTIDE SEQUENCE [LARGE SCALE GENOMIC DNA]</scope>
    <source>
        <strain evidence="3">ATCC 1007 / CBS 513.65 / DSM 816 / NCTC 3887 / NRRL 1</strain>
    </source>
</reference>
<dbReference type="OrthoDB" id="308383at2759"/>
<evidence type="ECO:0000259" key="1">
    <source>
        <dbReference type="PROSITE" id="PS50280"/>
    </source>
</evidence>
<accession>A1CAL1</accession>
<dbReference type="PANTHER" id="PTHR45660:SF13">
    <property type="entry name" value="HISTONE-LYSINE N-METHYLTRANSFERASE SETMAR"/>
    <property type="match status" value="1"/>
</dbReference>
<feature type="domain" description="SET" evidence="1">
    <location>
        <begin position="313"/>
        <end position="425"/>
    </location>
</feature>
<evidence type="ECO:0000313" key="2">
    <source>
        <dbReference type="EMBL" id="EAW12779.1"/>
    </source>
</evidence>
<dbReference type="eggNOG" id="KOG1082">
    <property type="taxonomic scope" value="Eukaryota"/>
</dbReference>
<dbReference type="InterPro" id="IPR046341">
    <property type="entry name" value="SET_dom_sf"/>
</dbReference>
<proteinExistence type="predicted"/>
<dbReference type="RefSeq" id="XP_001274205.1">
    <property type="nucleotide sequence ID" value="XM_001274204.1"/>
</dbReference>
<dbReference type="Proteomes" id="UP000006701">
    <property type="component" value="Unassembled WGS sequence"/>
</dbReference>
<gene>
    <name evidence="2" type="ORF">ACLA_012070</name>
</gene>
<evidence type="ECO:0000313" key="3">
    <source>
        <dbReference type="Proteomes" id="UP000006701"/>
    </source>
</evidence>
<dbReference type="SUPFAM" id="SSF82199">
    <property type="entry name" value="SET domain"/>
    <property type="match status" value="1"/>
</dbReference>
<sequence length="448" mass="52200">MAGKKRLPKDEESVLIEQSATQRKRLRINKQFPERLRIRGRARAKDRPAWKEPSKWLLEQLKQEDDLPEKWATEKQLDDMVSDILAAVYFDIHYVCKLRNSIKWMKTKSELAYYRQQIRAAAALVDRAIAREMLVKVNPCFDSSQTHQAQQESERVSHFIRILSWKMFAMCALAEAFRRALHKEDQFVWESLLHKIYENRFSIDTFAQSRHLDWQGQLLKHTHHPIPAIRRALIPTVDLSQEHFHHYVVQDGHPRKACHLKPQINIADISVFRPKRFTDGKDPTIRDLERDGLCDLCDAAHECNCMLVSLAGCLVELVDYPHKGVGIRSLARFRKGDILAQYVGELQPVDYYGDDVYALTHESKMISKPLAIISAKRYGNWTRFISHSCDPLTIFTRRTIGKRTMTVVEVIRDISPFEEITVDYGRAYWKSRTCLCGEPRCYCKQSTS</sequence>